<evidence type="ECO:0000313" key="1">
    <source>
        <dbReference type="EMBL" id="QKG79709.1"/>
    </source>
</evidence>
<sequence>MDNIDTKEKIKQLLTEKAVVKQQIYDNTLEVFNLIKEVLKEIEIDYNSQLKGVDKRVRLVYTDRGKYEAELKVASDLLIFSMHSNVFEFDRDHNIWKLSYVKDNVLNSYCGIINIYNFLADSFKYNRLEDLGYLIGRIFINREFHYFVEGKRQMGFLYNNFGTALIDKQSLRRIIETAITYALEFDLLVPPYDVVKIASVVQLNTKIENAKLQTGKRLGFRFNSDDVLEENN</sequence>
<accession>A0A7D3Y427</accession>
<dbReference type="Proteomes" id="UP000500961">
    <property type="component" value="Chromosome"/>
</dbReference>
<gene>
    <name evidence="1" type="ORF">FHG85_05350</name>
</gene>
<dbReference type="KEGG" id="ttz:FHG85_05350"/>
<proteinExistence type="predicted"/>
<dbReference type="EMBL" id="CP041345">
    <property type="protein sequence ID" value="QKG79709.1"/>
    <property type="molecule type" value="Genomic_DNA"/>
</dbReference>
<name>A0A7D3Y427_9BACT</name>
<keyword evidence="2" id="KW-1185">Reference proteome</keyword>
<evidence type="ECO:0000313" key="2">
    <source>
        <dbReference type="Proteomes" id="UP000500961"/>
    </source>
</evidence>
<reference evidence="1 2" key="1">
    <citation type="submission" date="2019-07" db="EMBL/GenBank/DDBJ databases">
        <title>Thalassofilum flectens gen. nov., sp. nov., a novel moderate thermophilic anaerobe from a shallow sea hot spring in Kunashir Island (Russia), representing a new family in the order Bacteroidales, and proposal of Thalassofilacea fam. nov.</title>
        <authorList>
            <person name="Kochetkova T.V."/>
            <person name="Podosokorskaya O.A."/>
            <person name="Novikov A."/>
            <person name="Elcheninov A.G."/>
            <person name="Toshchakov S.V."/>
            <person name="Kublanov I.V."/>
        </authorList>
    </citation>
    <scope>NUCLEOTIDE SEQUENCE [LARGE SCALE GENOMIC DNA]</scope>
    <source>
        <strain evidence="1 2">38-H</strain>
    </source>
</reference>
<organism evidence="1 2">
    <name type="scientific">Tenuifilum thalassicum</name>
    <dbReference type="NCBI Taxonomy" id="2590900"/>
    <lineage>
        <taxon>Bacteria</taxon>
        <taxon>Pseudomonadati</taxon>
        <taxon>Bacteroidota</taxon>
        <taxon>Bacteroidia</taxon>
        <taxon>Bacteroidales</taxon>
        <taxon>Tenuifilaceae</taxon>
        <taxon>Tenuifilum</taxon>
    </lineage>
</organism>
<protein>
    <submittedName>
        <fullName evidence="1">Uncharacterized protein</fullName>
    </submittedName>
</protein>
<dbReference type="AlphaFoldDB" id="A0A7D3Y427"/>
<dbReference type="RefSeq" id="WP_173073733.1">
    <property type="nucleotide sequence ID" value="NZ_CP041345.1"/>
</dbReference>